<dbReference type="EMBL" id="VJMJ01000135">
    <property type="protein sequence ID" value="KAF0732300.1"/>
    <property type="molecule type" value="Genomic_DNA"/>
</dbReference>
<keyword evidence="2" id="KW-1185">Reference proteome</keyword>
<gene>
    <name evidence="1" type="ORF">Ae201684_010589</name>
</gene>
<proteinExistence type="predicted"/>
<reference evidence="1 2" key="1">
    <citation type="submission" date="2019-07" db="EMBL/GenBank/DDBJ databases">
        <title>Genomics analysis of Aphanomyces spp. identifies a new class of oomycete effector associated with host adaptation.</title>
        <authorList>
            <person name="Gaulin E."/>
        </authorList>
    </citation>
    <scope>NUCLEOTIDE SEQUENCE [LARGE SCALE GENOMIC DNA]</scope>
    <source>
        <strain evidence="1 2">ATCC 201684</strain>
    </source>
</reference>
<accession>A0A6G0WXK8</accession>
<organism evidence="1 2">
    <name type="scientific">Aphanomyces euteiches</name>
    <dbReference type="NCBI Taxonomy" id="100861"/>
    <lineage>
        <taxon>Eukaryota</taxon>
        <taxon>Sar</taxon>
        <taxon>Stramenopiles</taxon>
        <taxon>Oomycota</taxon>
        <taxon>Saprolegniomycetes</taxon>
        <taxon>Saprolegniales</taxon>
        <taxon>Verrucalvaceae</taxon>
        <taxon>Aphanomyces</taxon>
    </lineage>
</organism>
<evidence type="ECO:0000313" key="2">
    <source>
        <dbReference type="Proteomes" id="UP000481153"/>
    </source>
</evidence>
<evidence type="ECO:0000313" key="1">
    <source>
        <dbReference type="EMBL" id="KAF0732300.1"/>
    </source>
</evidence>
<dbReference type="Proteomes" id="UP000481153">
    <property type="component" value="Unassembled WGS sequence"/>
</dbReference>
<sequence>MELTLVVEEVLRQGALERNDEFSRPALFHSANNPNNLYYADIRPTICILGLDKSLVIDGAGTVGACFVVSTSED</sequence>
<dbReference type="AlphaFoldDB" id="A0A6G0WXK8"/>
<name>A0A6G0WXK8_9STRA</name>
<protein>
    <submittedName>
        <fullName evidence="1">Uncharacterized protein</fullName>
    </submittedName>
</protein>
<comment type="caution">
    <text evidence="1">The sequence shown here is derived from an EMBL/GenBank/DDBJ whole genome shotgun (WGS) entry which is preliminary data.</text>
</comment>